<evidence type="ECO:0000256" key="5">
    <source>
        <dbReference type="SAM" id="Phobius"/>
    </source>
</evidence>
<evidence type="ECO:0000256" key="1">
    <source>
        <dbReference type="ARBA" id="ARBA00004141"/>
    </source>
</evidence>
<proteinExistence type="predicted"/>
<feature type="transmembrane region" description="Helical" evidence="5">
    <location>
        <begin position="146"/>
        <end position="170"/>
    </location>
</feature>
<feature type="transmembrane region" description="Helical" evidence="5">
    <location>
        <begin position="212"/>
        <end position="232"/>
    </location>
</feature>
<name>A0ABT5K7X2_9BURK</name>
<keyword evidence="8" id="KW-1185">Reference proteome</keyword>
<evidence type="ECO:0000313" key="7">
    <source>
        <dbReference type="EMBL" id="MDC8760911.1"/>
    </source>
</evidence>
<feature type="transmembrane region" description="Helical" evidence="5">
    <location>
        <begin position="97"/>
        <end position="115"/>
    </location>
</feature>
<dbReference type="Proteomes" id="UP001221208">
    <property type="component" value="Unassembled WGS sequence"/>
</dbReference>
<comment type="caution">
    <text evidence="7">The sequence shown here is derived from an EMBL/GenBank/DDBJ whole genome shotgun (WGS) entry which is preliminary data.</text>
</comment>
<dbReference type="EMBL" id="JAQQXR010000023">
    <property type="protein sequence ID" value="MDC8760911.1"/>
    <property type="molecule type" value="Genomic_DNA"/>
</dbReference>
<feature type="transmembrane region" description="Helical" evidence="5">
    <location>
        <begin position="12"/>
        <end position="36"/>
    </location>
</feature>
<keyword evidence="3 5" id="KW-1133">Transmembrane helix</keyword>
<reference evidence="7 8" key="1">
    <citation type="submission" date="2022-10" db="EMBL/GenBank/DDBJ databases">
        <title>Janthinobacterium sp. hw3 Genome sequencing.</title>
        <authorList>
            <person name="Park S."/>
        </authorList>
    </citation>
    <scope>NUCLEOTIDE SEQUENCE [LARGE SCALE GENOMIC DNA]</scope>
    <source>
        <strain evidence="8">hw3</strain>
    </source>
</reference>
<feature type="transmembrane region" description="Helical" evidence="5">
    <location>
        <begin position="42"/>
        <end position="60"/>
    </location>
</feature>
<feature type="domain" description="EamA" evidence="6">
    <location>
        <begin position="11"/>
        <end position="140"/>
    </location>
</feature>
<feature type="transmembrane region" description="Helical" evidence="5">
    <location>
        <begin position="72"/>
        <end position="91"/>
    </location>
</feature>
<comment type="subcellular location">
    <subcellularLocation>
        <location evidence="1">Membrane</location>
        <topology evidence="1">Multi-pass membrane protein</topology>
    </subcellularLocation>
</comment>
<evidence type="ECO:0000256" key="3">
    <source>
        <dbReference type="ARBA" id="ARBA00022989"/>
    </source>
</evidence>
<feature type="transmembrane region" description="Helical" evidence="5">
    <location>
        <begin position="263"/>
        <end position="283"/>
    </location>
</feature>
<evidence type="ECO:0000256" key="2">
    <source>
        <dbReference type="ARBA" id="ARBA00022692"/>
    </source>
</evidence>
<keyword evidence="4 5" id="KW-0472">Membrane</keyword>
<dbReference type="Pfam" id="PF00892">
    <property type="entry name" value="EamA"/>
    <property type="match status" value="2"/>
</dbReference>
<dbReference type="SUPFAM" id="SSF103481">
    <property type="entry name" value="Multidrug resistance efflux transporter EmrE"/>
    <property type="match status" value="2"/>
</dbReference>
<feature type="transmembrane region" description="Helical" evidence="5">
    <location>
        <begin position="122"/>
        <end position="140"/>
    </location>
</feature>
<keyword evidence="2 5" id="KW-0812">Transmembrane</keyword>
<dbReference type="PANTHER" id="PTHR22911">
    <property type="entry name" value="ACYL-MALONYL CONDENSING ENZYME-RELATED"/>
    <property type="match status" value="1"/>
</dbReference>
<gene>
    <name evidence="7" type="ORF">OIK44_25315</name>
</gene>
<dbReference type="InterPro" id="IPR000620">
    <property type="entry name" value="EamA_dom"/>
</dbReference>
<feature type="transmembrane region" description="Helical" evidence="5">
    <location>
        <begin position="182"/>
        <end position="200"/>
    </location>
</feature>
<dbReference type="RefSeq" id="WP_273674989.1">
    <property type="nucleotide sequence ID" value="NZ_JAQQXR010000023.1"/>
</dbReference>
<dbReference type="PROSITE" id="PS51257">
    <property type="entry name" value="PROKAR_LIPOPROTEIN"/>
    <property type="match status" value="1"/>
</dbReference>
<evidence type="ECO:0000259" key="6">
    <source>
        <dbReference type="Pfam" id="PF00892"/>
    </source>
</evidence>
<protein>
    <submittedName>
        <fullName evidence="7">DMT family transporter</fullName>
    </submittedName>
</protein>
<dbReference type="PANTHER" id="PTHR22911:SF6">
    <property type="entry name" value="SOLUTE CARRIER FAMILY 35 MEMBER G1"/>
    <property type="match status" value="1"/>
</dbReference>
<dbReference type="InterPro" id="IPR037185">
    <property type="entry name" value="EmrE-like"/>
</dbReference>
<evidence type="ECO:0000256" key="4">
    <source>
        <dbReference type="ARBA" id="ARBA00023136"/>
    </source>
</evidence>
<evidence type="ECO:0000313" key="8">
    <source>
        <dbReference type="Proteomes" id="UP001221208"/>
    </source>
</evidence>
<organism evidence="7 8">
    <name type="scientific">Janthinobacterium fluminis</name>
    <dbReference type="NCBI Taxonomy" id="2987524"/>
    <lineage>
        <taxon>Bacteria</taxon>
        <taxon>Pseudomonadati</taxon>
        <taxon>Pseudomonadota</taxon>
        <taxon>Betaproteobacteria</taxon>
        <taxon>Burkholderiales</taxon>
        <taxon>Oxalobacteraceae</taxon>
        <taxon>Janthinobacterium</taxon>
    </lineage>
</organism>
<sequence>MNNKPSGISLGSGWMVVAALCFALMSACVKLGAGSFGSVELLFWRTSIGALALGGAMAWRRQTPWTPNWAAHARRSLVGYLALLATFYALIHLPLSTAVTLSYTSSLAFALLCIVKLRERPTAPMLLALALGFIGIVLLLRPSLTSAQWIAAMVGLASGVLGGVTLLQVCELGVLGEPSWRTVFWFFAISSAFGLAWLVAGPGFSPVTAGNVWPLLGVGVFGMLGQLTMTHAYQQGRKYLVASFAYLTVVFSALLGVCLWGDALNWEAALAMLLIVGSGLLAARR</sequence>
<feature type="transmembrane region" description="Helical" evidence="5">
    <location>
        <begin position="239"/>
        <end position="257"/>
    </location>
</feature>
<feature type="domain" description="EamA" evidence="6">
    <location>
        <begin position="156"/>
        <end position="281"/>
    </location>
</feature>
<accession>A0ABT5K7X2</accession>